<dbReference type="EMBL" id="CM017701">
    <property type="protein sequence ID" value="TYG84160.1"/>
    <property type="molecule type" value="Genomic_DNA"/>
</dbReference>
<accession>A0A5D2DSS9</accession>
<reference evidence="1 2" key="1">
    <citation type="submission" date="2019-06" db="EMBL/GenBank/DDBJ databases">
        <title>WGS assembly of Gossypium darwinii.</title>
        <authorList>
            <person name="Chen Z.J."/>
            <person name="Sreedasyam A."/>
            <person name="Ando A."/>
            <person name="Song Q."/>
            <person name="De L."/>
            <person name="Hulse-Kemp A."/>
            <person name="Ding M."/>
            <person name="Ye W."/>
            <person name="Kirkbride R."/>
            <person name="Jenkins J."/>
            <person name="Plott C."/>
            <person name="Lovell J."/>
            <person name="Lin Y.-M."/>
            <person name="Vaughn R."/>
            <person name="Liu B."/>
            <person name="Li W."/>
            <person name="Simpson S."/>
            <person name="Scheffler B."/>
            <person name="Saski C."/>
            <person name="Grover C."/>
            <person name="Hu G."/>
            <person name="Conover J."/>
            <person name="Carlson J."/>
            <person name="Shu S."/>
            <person name="Boston L."/>
            <person name="Williams M."/>
            <person name="Peterson D."/>
            <person name="Mcgee K."/>
            <person name="Jones D."/>
            <person name="Wendel J."/>
            <person name="Stelly D."/>
            <person name="Grimwood J."/>
            <person name="Schmutz J."/>
        </authorList>
    </citation>
    <scope>NUCLEOTIDE SEQUENCE [LARGE SCALE GENOMIC DNA]</scope>
    <source>
        <strain evidence="1">1808015.09</strain>
    </source>
</reference>
<evidence type="ECO:0000313" key="1">
    <source>
        <dbReference type="EMBL" id="TYG84160.1"/>
    </source>
</evidence>
<dbReference type="AlphaFoldDB" id="A0A5D2DSS9"/>
<protein>
    <submittedName>
        <fullName evidence="1">Uncharacterized protein</fullName>
    </submittedName>
</protein>
<organism evidence="1 2">
    <name type="scientific">Gossypium darwinii</name>
    <name type="common">Darwin's cotton</name>
    <name type="synonym">Gossypium barbadense var. darwinii</name>
    <dbReference type="NCBI Taxonomy" id="34276"/>
    <lineage>
        <taxon>Eukaryota</taxon>
        <taxon>Viridiplantae</taxon>
        <taxon>Streptophyta</taxon>
        <taxon>Embryophyta</taxon>
        <taxon>Tracheophyta</taxon>
        <taxon>Spermatophyta</taxon>
        <taxon>Magnoliopsida</taxon>
        <taxon>eudicotyledons</taxon>
        <taxon>Gunneridae</taxon>
        <taxon>Pentapetalae</taxon>
        <taxon>rosids</taxon>
        <taxon>malvids</taxon>
        <taxon>Malvales</taxon>
        <taxon>Malvaceae</taxon>
        <taxon>Malvoideae</taxon>
        <taxon>Gossypium</taxon>
    </lineage>
</organism>
<sequence>MATERAGIAPPGTRLAWKYRDGRMEACVAWRSAWRHGT</sequence>
<proteinExistence type="predicted"/>
<dbReference type="Proteomes" id="UP000323506">
    <property type="component" value="Chromosome D01"/>
</dbReference>
<evidence type="ECO:0000313" key="2">
    <source>
        <dbReference type="Proteomes" id="UP000323506"/>
    </source>
</evidence>
<keyword evidence="2" id="KW-1185">Reference proteome</keyword>
<name>A0A5D2DSS9_GOSDA</name>
<gene>
    <name evidence="1" type="ORF">ES288_D01G227200v1</name>
</gene>